<dbReference type="AlphaFoldDB" id="A0A4R6S0Z2"/>
<keyword evidence="15" id="KW-1185">Reference proteome</keyword>
<keyword evidence="7" id="KW-0520">NAD</keyword>
<protein>
    <submittedName>
        <fullName evidence="14">dTDP-glucose 4,6-dehydratase</fullName>
    </submittedName>
</protein>
<keyword evidence="4" id="KW-0210">Decarboxylase</keyword>
<accession>A0A4R6S0Z2</accession>
<comment type="caution">
    <text evidence="14">The sequence shown here is derived from an EMBL/GenBank/DDBJ whole genome shotgun (WGS) entry which is preliminary data.</text>
</comment>
<dbReference type="PANTHER" id="PTHR43078:SF6">
    <property type="entry name" value="UDP-GLUCURONIC ACID DECARBOXYLASE 1"/>
    <property type="match status" value="1"/>
</dbReference>
<dbReference type="InterPro" id="IPR001509">
    <property type="entry name" value="Epimerase_deHydtase"/>
</dbReference>
<dbReference type="InterPro" id="IPR044516">
    <property type="entry name" value="UXS-like"/>
</dbReference>
<keyword evidence="8" id="KW-0333">Golgi apparatus</keyword>
<dbReference type="GO" id="GO:0042732">
    <property type="term" value="P:D-xylose metabolic process"/>
    <property type="evidence" value="ECO:0007669"/>
    <property type="project" value="InterPro"/>
</dbReference>
<evidence type="ECO:0000256" key="1">
    <source>
        <dbReference type="ARBA" id="ARBA00001911"/>
    </source>
</evidence>
<keyword evidence="3" id="KW-0812">Transmembrane</keyword>
<dbReference type="GO" id="GO:0033320">
    <property type="term" value="P:UDP-D-xylose biosynthetic process"/>
    <property type="evidence" value="ECO:0007669"/>
    <property type="project" value="UniProtKB-UniPathway"/>
</dbReference>
<dbReference type="PANTHER" id="PTHR43078">
    <property type="entry name" value="UDP-GLUCURONIC ACID DECARBOXYLASE-RELATED"/>
    <property type="match status" value="1"/>
</dbReference>
<evidence type="ECO:0000259" key="13">
    <source>
        <dbReference type="Pfam" id="PF01370"/>
    </source>
</evidence>
<keyword evidence="10" id="KW-0325">Glycoprotein</keyword>
<evidence type="ECO:0000256" key="2">
    <source>
        <dbReference type="ARBA" id="ARBA00004323"/>
    </source>
</evidence>
<dbReference type="GO" id="GO:0070403">
    <property type="term" value="F:NAD+ binding"/>
    <property type="evidence" value="ECO:0007669"/>
    <property type="project" value="InterPro"/>
</dbReference>
<proteinExistence type="predicted"/>
<dbReference type="Proteomes" id="UP000295444">
    <property type="component" value="Unassembled WGS sequence"/>
</dbReference>
<evidence type="ECO:0000256" key="4">
    <source>
        <dbReference type="ARBA" id="ARBA00022793"/>
    </source>
</evidence>
<dbReference type="Gene3D" id="3.40.50.720">
    <property type="entry name" value="NAD(P)-binding Rossmann-like Domain"/>
    <property type="match status" value="1"/>
</dbReference>
<evidence type="ECO:0000256" key="11">
    <source>
        <dbReference type="ARBA" id="ARBA00023239"/>
    </source>
</evidence>
<evidence type="ECO:0000256" key="3">
    <source>
        <dbReference type="ARBA" id="ARBA00022692"/>
    </source>
</evidence>
<evidence type="ECO:0000256" key="10">
    <source>
        <dbReference type="ARBA" id="ARBA00023180"/>
    </source>
</evidence>
<organism evidence="14 15">
    <name type="scientific">Labedaea rhizosphaerae</name>
    <dbReference type="NCBI Taxonomy" id="598644"/>
    <lineage>
        <taxon>Bacteria</taxon>
        <taxon>Bacillati</taxon>
        <taxon>Actinomycetota</taxon>
        <taxon>Actinomycetes</taxon>
        <taxon>Pseudonocardiales</taxon>
        <taxon>Pseudonocardiaceae</taxon>
        <taxon>Labedaea</taxon>
    </lineage>
</organism>
<evidence type="ECO:0000313" key="15">
    <source>
        <dbReference type="Proteomes" id="UP000295444"/>
    </source>
</evidence>
<dbReference type="GO" id="GO:0048040">
    <property type="term" value="F:UDP-glucuronate decarboxylase activity"/>
    <property type="evidence" value="ECO:0007669"/>
    <property type="project" value="TreeGrafter"/>
</dbReference>
<evidence type="ECO:0000256" key="8">
    <source>
        <dbReference type="ARBA" id="ARBA00023034"/>
    </source>
</evidence>
<dbReference type="EMBL" id="SNXZ01000007">
    <property type="protein sequence ID" value="TDP92893.1"/>
    <property type="molecule type" value="Genomic_DNA"/>
</dbReference>
<evidence type="ECO:0000256" key="5">
    <source>
        <dbReference type="ARBA" id="ARBA00022968"/>
    </source>
</evidence>
<evidence type="ECO:0000256" key="6">
    <source>
        <dbReference type="ARBA" id="ARBA00022989"/>
    </source>
</evidence>
<keyword evidence="9" id="KW-0472">Membrane</keyword>
<sequence length="325" mass="35203">MGRRRRVVVAGGAGFLGGHLCARLLADGYAVVCVDNFSTGRVDNVAELVDTPGFELLEHDIVAGVPVTGFLDAVVNLACPASPQDYLRMPIETLRAASAGTLALLELAKATGARFVQASTSEVYGDPLVHPQREDYWGNVNPIGPRAVYDEGKRFGEAACAAFRREHGADCGIVRIFNTYGPGMRTDDGRLIPNLVTQALAGGPLTIHGTGEQTRSLCYVTDTVDGLVRMIEGDHPGPVNIGNATELTVLQIARVVQDLIGVRAPLVRLPAMADDPRTRKPDIRLAERVLGWRPRTDLREGLRRTIRHFADRRDPAVADRGTRTR</sequence>
<dbReference type="FunFam" id="3.40.50.720:FF:000065">
    <property type="entry name" value="UDP-glucuronic acid decarboxylase 1"/>
    <property type="match status" value="1"/>
</dbReference>
<dbReference type="UniPathway" id="UPA00796">
    <property type="reaction ID" value="UER00771"/>
</dbReference>
<keyword evidence="5" id="KW-0735">Signal-anchor</keyword>
<evidence type="ECO:0000256" key="7">
    <source>
        <dbReference type="ARBA" id="ARBA00023027"/>
    </source>
</evidence>
<comment type="subcellular location">
    <subcellularLocation>
        <location evidence="2">Golgi apparatus membrane</location>
        <topology evidence="2">Single-pass type II membrane protein</topology>
    </subcellularLocation>
    <subcellularLocation>
        <location evidence="12">Golgi apparatus</location>
        <location evidence="12">Golgi stack membrane</location>
    </subcellularLocation>
</comment>
<dbReference type="InterPro" id="IPR036291">
    <property type="entry name" value="NAD(P)-bd_dom_sf"/>
</dbReference>
<keyword evidence="6" id="KW-1133">Transmembrane helix</keyword>
<dbReference type="SUPFAM" id="SSF51735">
    <property type="entry name" value="NAD(P)-binding Rossmann-fold domains"/>
    <property type="match status" value="1"/>
</dbReference>
<evidence type="ECO:0000256" key="12">
    <source>
        <dbReference type="ARBA" id="ARBA00037859"/>
    </source>
</evidence>
<name>A0A4R6S0Z2_LABRH</name>
<comment type="cofactor">
    <cofactor evidence="1">
        <name>NAD(+)</name>
        <dbReference type="ChEBI" id="CHEBI:57540"/>
    </cofactor>
</comment>
<keyword evidence="11" id="KW-0456">Lyase</keyword>
<feature type="domain" description="NAD-dependent epimerase/dehydratase" evidence="13">
    <location>
        <begin position="7"/>
        <end position="242"/>
    </location>
</feature>
<evidence type="ECO:0000256" key="9">
    <source>
        <dbReference type="ARBA" id="ARBA00023136"/>
    </source>
</evidence>
<dbReference type="GO" id="GO:0005737">
    <property type="term" value="C:cytoplasm"/>
    <property type="evidence" value="ECO:0007669"/>
    <property type="project" value="TreeGrafter"/>
</dbReference>
<evidence type="ECO:0000313" key="14">
    <source>
        <dbReference type="EMBL" id="TDP92893.1"/>
    </source>
</evidence>
<reference evidence="14 15" key="1">
    <citation type="submission" date="2019-03" db="EMBL/GenBank/DDBJ databases">
        <title>Genomic Encyclopedia of Type Strains, Phase IV (KMG-IV): sequencing the most valuable type-strain genomes for metagenomic binning, comparative biology and taxonomic classification.</title>
        <authorList>
            <person name="Goeker M."/>
        </authorList>
    </citation>
    <scope>NUCLEOTIDE SEQUENCE [LARGE SCALE GENOMIC DNA]</scope>
    <source>
        <strain evidence="14 15">DSM 45361</strain>
    </source>
</reference>
<dbReference type="Pfam" id="PF01370">
    <property type="entry name" value="Epimerase"/>
    <property type="match status" value="1"/>
</dbReference>
<gene>
    <name evidence="14" type="ORF">EV186_107128</name>
</gene>